<name>K8W730_9GAMM</name>
<dbReference type="InterPro" id="IPR006224">
    <property type="entry name" value="PsdUridine_synth_RluA-like_CS"/>
</dbReference>
<sequence>MKTQNQVQFIDISDDEAGQRIDNFLLAKLKGIPKSMIYRIIRKGEVRVNKGRIKPEYKLAPGDQVRVPPVRVAERENAPVSAKLGKVAALADCILYEDESILVINKPSGTAVHGGSGLSFGVIEGLRALRPEARFLELVHRLDRDTSGILLVAKKRSALRALHEQLRLKQMQKDYMALVRGNWQSHTKVIQAPLLKNILQSGERIVRVNPEGKPSETRFKVEERFDNATLVKASPVTGRTHQIRVHTLHAGHPIAFDNRYGDKQFDAQLAGTGLKRLFLHASSLKFTHPKTGEEMRLQAPLDDELSHCLKVLRARKSS</sequence>
<feature type="domain" description="RNA-binding S4" evidence="10">
    <location>
        <begin position="19"/>
        <end position="78"/>
    </location>
</feature>
<evidence type="ECO:0000256" key="9">
    <source>
        <dbReference type="RuleBase" id="RU362028"/>
    </source>
</evidence>
<dbReference type="GO" id="GO:0000455">
    <property type="term" value="P:enzyme-directed rRNA pseudouridine synthesis"/>
    <property type="evidence" value="ECO:0007669"/>
    <property type="project" value="TreeGrafter"/>
</dbReference>
<evidence type="ECO:0000256" key="2">
    <source>
        <dbReference type="ARBA" id="ARBA00002876"/>
    </source>
</evidence>
<evidence type="ECO:0000256" key="1">
    <source>
        <dbReference type="ARBA" id="ARBA00000381"/>
    </source>
</evidence>
<dbReference type="PANTHER" id="PTHR21600:SF92">
    <property type="entry name" value="RIBOSOMAL LARGE SUBUNIT PSEUDOURIDINE SYNTHASE C"/>
    <property type="match status" value="1"/>
</dbReference>
<evidence type="ECO:0000256" key="5">
    <source>
        <dbReference type="ARBA" id="ARBA00022884"/>
    </source>
</evidence>
<evidence type="ECO:0000256" key="4">
    <source>
        <dbReference type="ARBA" id="ARBA00022552"/>
    </source>
</evidence>
<comment type="function">
    <text evidence="2">Responsible for synthesis of pseudouridine from uracil at positions 955, 2504 and 2580 in 23S ribosomal RNA.</text>
</comment>
<dbReference type="FunFam" id="3.30.2350.10:FF:000007">
    <property type="entry name" value="Pseudouridine synthase"/>
    <property type="match status" value="1"/>
</dbReference>
<dbReference type="Gene3D" id="3.30.2350.10">
    <property type="entry name" value="Pseudouridine synthase"/>
    <property type="match status" value="1"/>
</dbReference>
<dbReference type="Pfam" id="PF01479">
    <property type="entry name" value="S4"/>
    <property type="match status" value="1"/>
</dbReference>
<evidence type="ECO:0000256" key="8">
    <source>
        <dbReference type="PROSITE-ProRule" id="PRU00182"/>
    </source>
</evidence>
<protein>
    <recommendedName>
        <fullName evidence="9">Pseudouridine synthase</fullName>
        <ecNumber evidence="9">5.4.99.-</ecNumber>
    </recommendedName>
</protein>
<evidence type="ECO:0000259" key="10">
    <source>
        <dbReference type="SMART" id="SM00363"/>
    </source>
</evidence>
<evidence type="ECO:0000256" key="7">
    <source>
        <dbReference type="PIRSR" id="PIRSR606225-1"/>
    </source>
</evidence>
<evidence type="ECO:0000313" key="12">
    <source>
        <dbReference type="Proteomes" id="UP000010290"/>
    </source>
</evidence>
<comment type="catalytic activity">
    <reaction evidence="9">
        <text>a uridine in RNA = a pseudouridine in RNA</text>
        <dbReference type="Rhea" id="RHEA:48348"/>
        <dbReference type="Rhea" id="RHEA-COMP:12068"/>
        <dbReference type="Rhea" id="RHEA-COMP:12069"/>
        <dbReference type="ChEBI" id="CHEBI:65314"/>
        <dbReference type="ChEBI" id="CHEBI:65315"/>
    </reaction>
</comment>
<evidence type="ECO:0000256" key="6">
    <source>
        <dbReference type="ARBA" id="ARBA00023235"/>
    </source>
</evidence>
<dbReference type="RefSeq" id="WP_008915951.1">
    <property type="nucleotide sequence ID" value="NZ_CM001773.1"/>
</dbReference>
<dbReference type="Gene3D" id="3.10.290.10">
    <property type="entry name" value="RNA-binding S4 domain"/>
    <property type="match status" value="1"/>
</dbReference>
<dbReference type="GO" id="GO:0003723">
    <property type="term" value="F:RNA binding"/>
    <property type="evidence" value="ECO:0007669"/>
    <property type="project" value="UniProtKB-KW"/>
</dbReference>
<dbReference type="Pfam" id="PF00849">
    <property type="entry name" value="PseudoU_synth_2"/>
    <property type="match status" value="1"/>
</dbReference>
<dbReference type="Proteomes" id="UP000010290">
    <property type="component" value="Chromosome"/>
</dbReference>
<dbReference type="InterPro" id="IPR036986">
    <property type="entry name" value="S4_RNA-bd_sf"/>
</dbReference>
<dbReference type="PROSITE" id="PS01129">
    <property type="entry name" value="PSI_RLU"/>
    <property type="match status" value="1"/>
</dbReference>
<dbReference type="SUPFAM" id="SSF55174">
    <property type="entry name" value="Alpha-L RNA-binding motif"/>
    <property type="match status" value="1"/>
</dbReference>
<dbReference type="InterPro" id="IPR020103">
    <property type="entry name" value="PsdUridine_synth_cat_dom_sf"/>
</dbReference>
<feature type="active site" evidence="7">
    <location>
        <position position="143"/>
    </location>
</feature>
<proteinExistence type="inferred from homology"/>
<dbReference type="EMBL" id="AKKN01000009">
    <property type="protein sequence ID" value="EKT56408.1"/>
    <property type="molecule type" value="Genomic_DNA"/>
</dbReference>
<gene>
    <name evidence="11" type="ORF">OO7_10732</name>
</gene>
<comment type="similarity">
    <text evidence="3 9">Belongs to the pseudouridine synthase RluA family.</text>
</comment>
<comment type="catalytic activity">
    <reaction evidence="1">
        <text>uridine(955/2504/2580) in 23S rRNA = pseudouridine(955/2504/2580) in 23S rRNA</text>
        <dbReference type="Rhea" id="RHEA:42528"/>
        <dbReference type="Rhea" id="RHEA-COMP:10099"/>
        <dbReference type="Rhea" id="RHEA-COMP:10100"/>
        <dbReference type="ChEBI" id="CHEBI:65314"/>
        <dbReference type="ChEBI" id="CHEBI:65315"/>
        <dbReference type="EC" id="5.4.99.24"/>
    </reaction>
</comment>
<dbReference type="CDD" id="cd02869">
    <property type="entry name" value="PseudoU_synth_RluA_like"/>
    <property type="match status" value="1"/>
</dbReference>
<dbReference type="GO" id="GO:0160141">
    <property type="term" value="F:23S rRNA pseudouridine(955/2504/2580) synthase activity"/>
    <property type="evidence" value="ECO:0007669"/>
    <property type="project" value="UniProtKB-EC"/>
</dbReference>
<dbReference type="InterPro" id="IPR006225">
    <property type="entry name" value="PsdUridine_synth_RluC/D"/>
</dbReference>
<dbReference type="SMART" id="SM00363">
    <property type="entry name" value="S4"/>
    <property type="match status" value="1"/>
</dbReference>
<keyword evidence="12" id="KW-1185">Reference proteome</keyword>
<dbReference type="EC" id="5.4.99.-" evidence="9"/>
<dbReference type="PANTHER" id="PTHR21600">
    <property type="entry name" value="MITOCHONDRIAL RNA PSEUDOURIDINE SYNTHASE"/>
    <property type="match status" value="1"/>
</dbReference>
<dbReference type="InterPro" id="IPR050188">
    <property type="entry name" value="RluA_PseudoU_synthase"/>
</dbReference>
<dbReference type="HOGENOM" id="CLU_016902_1_1_6"/>
<dbReference type="NCBIfam" id="TIGR00005">
    <property type="entry name" value="rluA_subfam"/>
    <property type="match status" value="1"/>
</dbReference>
<organism evidence="11 12">
    <name type="scientific">Providencia sneebia DSM 19967</name>
    <dbReference type="NCBI Taxonomy" id="1141660"/>
    <lineage>
        <taxon>Bacteria</taxon>
        <taxon>Pseudomonadati</taxon>
        <taxon>Pseudomonadota</taxon>
        <taxon>Gammaproteobacteria</taxon>
        <taxon>Enterobacterales</taxon>
        <taxon>Morganellaceae</taxon>
        <taxon>Providencia</taxon>
    </lineage>
</organism>
<dbReference type="AlphaFoldDB" id="K8W730"/>
<comment type="caution">
    <text evidence="11">The sequence shown here is derived from an EMBL/GenBank/DDBJ whole genome shotgun (WGS) entry which is preliminary data.</text>
</comment>
<reference evidence="11 12" key="1">
    <citation type="journal article" date="2012" name="BMC Genomics">
        <title>Comparative genomics of bacteria in the genus Providencia isolated from wild Drosophila melanogaster.</title>
        <authorList>
            <person name="Galac M.R."/>
            <person name="Lazzaro B.P."/>
        </authorList>
    </citation>
    <scope>NUCLEOTIDE SEQUENCE [LARGE SCALE GENOMIC DNA]</scope>
    <source>
        <strain evidence="11 12">DSM 19967</strain>
    </source>
</reference>
<keyword evidence="4" id="KW-0698">rRNA processing</keyword>
<keyword evidence="5 8" id="KW-0694">RNA-binding</keyword>
<accession>K8W730</accession>
<dbReference type="PATRIC" id="fig|1141660.3.peg.2143"/>
<evidence type="ECO:0000256" key="3">
    <source>
        <dbReference type="ARBA" id="ARBA00010876"/>
    </source>
</evidence>
<dbReference type="CDD" id="cd00165">
    <property type="entry name" value="S4"/>
    <property type="match status" value="1"/>
</dbReference>
<evidence type="ECO:0000313" key="11">
    <source>
        <dbReference type="EMBL" id="EKT56408.1"/>
    </source>
</evidence>
<dbReference type="OrthoDB" id="9807829at2"/>
<dbReference type="SUPFAM" id="SSF55120">
    <property type="entry name" value="Pseudouridine synthase"/>
    <property type="match status" value="1"/>
</dbReference>
<keyword evidence="6 9" id="KW-0413">Isomerase</keyword>
<dbReference type="InterPro" id="IPR006145">
    <property type="entry name" value="PsdUridine_synth_RsuA/RluA"/>
</dbReference>
<dbReference type="FunFam" id="3.10.290.10:FF:000010">
    <property type="entry name" value="Pseudouridine synthase"/>
    <property type="match status" value="1"/>
</dbReference>
<dbReference type="PROSITE" id="PS50889">
    <property type="entry name" value="S4"/>
    <property type="match status" value="1"/>
</dbReference>
<dbReference type="NCBIfam" id="NF008249">
    <property type="entry name" value="PRK11025.1"/>
    <property type="match status" value="1"/>
</dbReference>
<dbReference type="InterPro" id="IPR002942">
    <property type="entry name" value="S4_RNA-bd"/>
</dbReference>